<sequence>MNLVTASLSSQVLLFGSSGLSAAQFHRKASKARLLGRELKIVLYILHVSATIVTIRCIYRPVEYTPDWDSTIYKNDIFFWIFEVVIMFLNTAPLNVFHLGKCLPRSDSVFLDR</sequence>
<evidence type="ECO:0000256" key="5">
    <source>
        <dbReference type="SAM" id="Phobius"/>
    </source>
</evidence>
<keyword evidence="2 5" id="KW-0812">Transmembrane</keyword>
<keyword evidence="4 5" id="KW-0472">Membrane</keyword>
<evidence type="ECO:0000256" key="4">
    <source>
        <dbReference type="ARBA" id="ARBA00023136"/>
    </source>
</evidence>
<name>A0A6A6S2H2_9PLEO</name>
<protein>
    <submittedName>
        <fullName evidence="6">Uncharacterized protein</fullName>
    </submittedName>
</protein>
<dbReference type="PANTHER" id="PTHR31465">
    <property type="entry name" value="PROTEIN RTA1-RELATED"/>
    <property type="match status" value="1"/>
</dbReference>
<feature type="transmembrane region" description="Helical" evidence="5">
    <location>
        <begin position="79"/>
        <end position="100"/>
    </location>
</feature>
<gene>
    <name evidence="6" type="ORF">P280DRAFT_543744</name>
</gene>
<comment type="subcellular location">
    <subcellularLocation>
        <location evidence="1">Membrane</location>
        <topology evidence="1">Multi-pass membrane protein</topology>
    </subcellularLocation>
</comment>
<dbReference type="AlphaFoldDB" id="A0A6A6S2H2"/>
<dbReference type="Pfam" id="PF04479">
    <property type="entry name" value="RTA1"/>
    <property type="match status" value="1"/>
</dbReference>
<keyword evidence="7" id="KW-1185">Reference proteome</keyword>
<dbReference type="PANTHER" id="PTHR31465:SF13">
    <property type="entry name" value="RTA1 DOMAIN PROTEIN-RELATED"/>
    <property type="match status" value="1"/>
</dbReference>
<keyword evidence="3 5" id="KW-1133">Transmembrane helix</keyword>
<evidence type="ECO:0000256" key="2">
    <source>
        <dbReference type="ARBA" id="ARBA00022692"/>
    </source>
</evidence>
<accession>A0A6A6S2H2</accession>
<evidence type="ECO:0000313" key="6">
    <source>
        <dbReference type="EMBL" id="KAF2640853.1"/>
    </source>
</evidence>
<evidence type="ECO:0000256" key="3">
    <source>
        <dbReference type="ARBA" id="ARBA00022989"/>
    </source>
</evidence>
<dbReference type="OrthoDB" id="3358017at2759"/>
<evidence type="ECO:0000313" key="7">
    <source>
        <dbReference type="Proteomes" id="UP000799753"/>
    </source>
</evidence>
<feature type="transmembrane region" description="Helical" evidence="5">
    <location>
        <begin position="41"/>
        <end position="59"/>
    </location>
</feature>
<dbReference type="GO" id="GO:0016020">
    <property type="term" value="C:membrane"/>
    <property type="evidence" value="ECO:0007669"/>
    <property type="project" value="UniProtKB-SubCell"/>
</dbReference>
<dbReference type="EMBL" id="MU006784">
    <property type="protein sequence ID" value="KAF2640853.1"/>
    <property type="molecule type" value="Genomic_DNA"/>
</dbReference>
<dbReference type="Proteomes" id="UP000799753">
    <property type="component" value="Unassembled WGS sequence"/>
</dbReference>
<organism evidence="6 7">
    <name type="scientific">Massarina eburnea CBS 473.64</name>
    <dbReference type="NCBI Taxonomy" id="1395130"/>
    <lineage>
        <taxon>Eukaryota</taxon>
        <taxon>Fungi</taxon>
        <taxon>Dikarya</taxon>
        <taxon>Ascomycota</taxon>
        <taxon>Pezizomycotina</taxon>
        <taxon>Dothideomycetes</taxon>
        <taxon>Pleosporomycetidae</taxon>
        <taxon>Pleosporales</taxon>
        <taxon>Massarineae</taxon>
        <taxon>Massarinaceae</taxon>
        <taxon>Massarina</taxon>
    </lineage>
</organism>
<proteinExistence type="predicted"/>
<dbReference type="InterPro" id="IPR007568">
    <property type="entry name" value="RTA1"/>
</dbReference>
<reference evidence="6" key="1">
    <citation type="journal article" date="2020" name="Stud. Mycol.">
        <title>101 Dothideomycetes genomes: a test case for predicting lifestyles and emergence of pathogens.</title>
        <authorList>
            <person name="Haridas S."/>
            <person name="Albert R."/>
            <person name="Binder M."/>
            <person name="Bloem J."/>
            <person name="Labutti K."/>
            <person name="Salamov A."/>
            <person name="Andreopoulos B."/>
            <person name="Baker S."/>
            <person name="Barry K."/>
            <person name="Bills G."/>
            <person name="Bluhm B."/>
            <person name="Cannon C."/>
            <person name="Castanera R."/>
            <person name="Culley D."/>
            <person name="Daum C."/>
            <person name="Ezra D."/>
            <person name="Gonzalez J."/>
            <person name="Henrissat B."/>
            <person name="Kuo A."/>
            <person name="Liang C."/>
            <person name="Lipzen A."/>
            <person name="Lutzoni F."/>
            <person name="Magnuson J."/>
            <person name="Mondo S."/>
            <person name="Nolan M."/>
            <person name="Ohm R."/>
            <person name="Pangilinan J."/>
            <person name="Park H.-J."/>
            <person name="Ramirez L."/>
            <person name="Alfaro M."/>
            <person name="Sun H."/>
            <person name="Tritt A."/>
            <person name="Yoshinaga Y."/>
            <person name="Zwiers L.-H."/>
            <person name="Turgeon B."/>
            <person name="Goodwin S."/>
            <person name="Spatafora J."/>
            <person name="Crous P."/>
            <person name="Grigoriev I."/>
        </authorList>
    </citation>
    <scope>NUCLEOTIDE SEQUENCE</scope>
    <source>
        <strain evidence="6">CBS 473.64</strain>
    </source>
</reference>
<evidence type="ECO:0000256" key="1">
    <source>
        <dbReference type="ARBA" id="ARBA00004141"/>
    </source>
</evidence>